<feature type="region of interest" description="Disordered" evidence="1">
    <location>
        <begin position="1"/>
        <end position="86"/>
    </location>
</feature>
<accession>A0A6D2HRE1</accession>
<feature type="compositionally biased region" description="Acidic residues" evidence="1">
    <location>
        <begin position="74"/>
        <end position="86"/>
    </location>
</feature>
<protein>
    <submittedName>
        <fullName evidence="2">Uncharacterized protein</fullName>
    </submittedName>
</protein>
<name>A0A6D2HRE1_9BRAS</name>
<dbReference type="Proteomes" id="UP000467841">
    <property type="component" value="Unassembled WGS sequence"/>
</dbReference>
<feature type="compositionally biased region" description="Acidic residues" evidence="1">
    <location>
        <begin position="43"/>
        <end position="66"/>
    </location>
</feature>
<reference evidence="2" key="1">
    <citation type="submission" date="2020-01" db="EMBL/GenBank/DDBJ databases">
        <authorList>
            <person name="Mishra B."/>
        </authorList>
    </citation>
    <scope>NUCLEOTIDE SEQUENCE [LARGE SCALE GENOMIC DNA]</scope>
</reference>
<comment type="caution">
    <text evidence="2">The sequence shown here is derived from an EMBL/GenBank/DDBJ whole genome shotgun (WGS) entry which is preliminary data.</text>
</comment>
<proteinExistence type="predicted"/>
<evidence type="ECO:0000256" key="1">
    <source>
        <dbReference type="SAM" id="MobiDB-lite"/>
    </source>
</evidence>
<keyword evidence="3" id="KW-1185">Reference proteome</keyword>
<dbReference type="AlphaFoldDB" id="A0A6D2HRE1"/>
<evidence type="ECO:0000313" key="2">
    <source>
        <dbReference type="EMBL" id="CAA7018061.1"/>
    </source>
</evidence>
<dbReference type="EMBL" id="CACVBM020000344">
    <property type="protein sequence ID" value="CAA7018061.1"/>
    <property type="molecule type" value="Genomic_DNA"/>
</dbReference>
<organism evidence="2 3">
    <name type="scientific">Microthlaspi erraticum</name>
    <dbReference type="NCBI Taxonomy" id="1685480"/>
    <lineage>
        <taxon>Eukaryota</taxon>
        <taxon>Viridiplantae</taxon>
        <taxon>Streptophyta</taxon>
        <taxon>Embryophyta</taxon>
        <taxon>Tracheophyta</taxon>
        <taxon>Spermatophyta</taxon>
        <taxon>Magnoliopsida</taxon>
        <taxon>eudicotyledons</taxon>
        <taxon>Gunneridae</taxon>
        <taxon>Pentapetalae</taxon>
        <taxon>rosids</taxon>
        <taxon>malvids</taxon>
        <taxon>Brassicales</taxon>
        <taxon>Brassicaceae</taxon>
        <taxon>Coluteocarpeae</taxon>
        <taxon>Microthlaspi</taxon>
    </lineage>
</organism>
<evidence type="ECO:0000313" key="3">
    <source>
        <dbReference type="Proteomes" id="UP000467841"/>
    </source>
</evidence>
<sequence>MTSSEGSRASQRRMVEGESNNAMERRLKLQADLEGMNQRIEDSEAEGGDDLKSEEEGEEVNQEVDESGQSNQDEPMEEAEPQEEGG</sequence>
<gene>
    <name evidence="2" type="ORF">MERR_LOCUS5296</name>
</gene>